<evidence type="ECO:0000313" key="4">
    <source>
        <dbReference type="Proteomes" id="UP000431901"/>
    </source>
</evidence>
<dbReference type="PANTHER" id="PTHR21240:SF28">
    <property type="entry name" value="ISO-OROTATE DECARBOXYLASE (EUROFUNG)"/>
    <property type="match status" value="1"/>
</dbReference>
<dbReference type="RefSeq" id="WP_161102543.1">
    <property type="nucleotide sequence ID" value="NZ_JBHLYI010000013.1"/>
</dbReference>
<accession>A0A6I4WB61</accession>
<feature type="domain" description="Amidohydrolase-related" evidence="2">
    <location>
        <begin position="95"/>
        <end position="386"/>
    </location>
</feature>
<evidence type="ECO:0000313" key="3">
    <source>
        <dbReference type="EMBL" id="MXQ64294.1"/>
    </source>
</evidence>
<keyword evidence="1" id="KW-0456">Lyase</keyword>
<dbReference type="SUPFAM" id="SSF51556">
    <property type="entry name" value="Metallo-dependent hydrolases"/>
    <property type="match status" value="1"/>
</dbReference>
<dbReference type="AlphaFoldDB" id="A0A6I4WB61"/>
<dbReference type="Gene3D" id="3.20.20.140">
    <property type="entry name" value="Metal-dependent hydrolases"/>
    <property type="match status" value="1"/>
</dbReference>
<dbReference type="Proteomes" id="UP000431901">
    <property type="component" value="Unassembled WGS sequence"/>
</dbReference>
<dbReference type="EMBL" id="WUTW01000002">
    <property type="protein sequence ID" value="MXQ64294.1"/>
    <property type="molecule type" value="Genomic_DNA"/>
</dbReference>
<dbReference type="Pfam" id="PF04909">
    <property type="entry name" value="Amidohydro_2"/>
    <property type="match status" value="1"/>
</dbReference>
<protein>
    <submittedName>
        <fullName evidence="3">Amidohydrolase family protein</fullName>
    </submittedName>
</protein>
<comment type="caution">
    <text evidence="3">The sequence shown here is derived from an EMBL/GenBank/DDBJ whole genome shotgun (WGS) entry which is preliminary data.</text>
</comment>
<dbReference type="InterPro" id="IPR032465">
    <property type="entry name" value="ACMSD"/>
</dbReference>
<sequence>MKPLVIDADSHFMEPLDFVRLMDPALGAEVTEKAPTATGHALIAEVFESVPVDERPPAEEFIPDKLKQVFDRFEGRAGAEDTEVFDDPSVQVMFDPPGGKGGAERIEILDRHGIDVQIVNPNLAMAAVRAALRAETGLGLRVAEAYNTWAGSAVDGYTDRLLFTTVVPLDDVDWAVGELRRTRELGSRTWAMPLNPTGGRGLGDSHYDRLWAASLDLDMIPLLHVGFGWPRIDLDWLRIDGQISSQMMMRMGSGLMRTLPQTVLSHLVYRGVFDRFPDLKVCVQEFNLDWIDLWLDTLPNLFFPWEHKAAPEEILANNLRFTPLRDQDVASVIDRHGPDLVCYASDYPHLEGIASDWDYFDRHLAGYDAATRDRFNGGNMAALLGL</sequence>
<dbReference type="GO" id="GO:0005737">
    <property type="term" value="C:cytoplasm"/>
    <property type="evidence" value="ECO:0007669"/>
    <property type="project" value="TreeGrafter"/>
</dbReference>
<proteinExistence type="predicted"/>
<dbReference type="OrthoDB" id="8673349at2"/>
<keyword evidence="4" id="KW-1185">Reference proteome</keyword>
<evidence type="ECO:0000256" key="1">
    <source>
        <dbReference type="ARBA" id="ARBA00023239"/>
    </source>
</evidence>
<keyword evidence="3" id="KW-0378">Hydrolase</keyword>
<gene>
    <name evidence="3" type="ORF">GQ466_09615</name>
</gene>
<dbReference type="PANTHER" id="PTHR21240">
    <property type="entry name" value="2-AMINO-3-CARBOXYLMUCONATE-6-SEMIALDEHYDE DECARBOXYLASE"/>
    <property type="match status" value="1"/>
</dbReference>
<reference evidence="3 4" key="1">
    <citation type="submission" date="2019-12" db="EMBL/GenBank/DDBJ databases">
        <title>Nocardia macrotermitis sp. nov. and Nocardia aurantia sp. nov., isolated from the gut of the fungus growing-termite Macrotermes natalensis.</title>
        <authorList>
            <person name="Christine B."/>
            <person name="Rene B."/>
        </authorList>
    </citation>
    <scope>NUCLEOTIDE SEQUENCE [LARGE SCALE GENOMIC DNA]</scope>
    <source>
        <strain evidence="3 4">DSM 102126</strain>
    </source>
</reference>
<dbReference type="InterPro" id="IPR032466">
    <property type="entry name" value="Metal_Hydrolase"/>
</dbReference>
<name>A0A6I4WB61_9ACTN</name>
<dbReference type="GO" id="GO:0019748">
    <property type="term" value="P:secondary metabolic process"/>
    <property type="evidence" value="ECO:0007669"/>
    <property type="project" value="TreeGrafter"/>
</dbReference>
<organism evidence="3 4">
    <name type="scientific">Actinomadura rayongensis</name>
    <dbReference type="NCBI Taxonomy" id="1429076"/>
    <lineage>
        <taxon>Bacteria</taxon>
        <taxon>Bacillati</taxon>
        <taxon>Actinomycetota</taxon>
        <taxon>Actinomycetes</taxon>
        <taxon>Streptosporangiales</taxon>
        <taxon>Thermomonosporaceae</taxon>
        <taxon>Actinomadura</taxon>
    </lineage>
</organism>
<evidence type="ECO:0000259" key="2">
    <source>
        <dbReference type="Pfam" id="PF04909"/>
    </source>
</evidence>
<dbReference type="InterPro" id="IPR006680">
    <property type="entry name" value="Amidohydro-rel"/>
</dbReference>
<dbReference type="GO" id="GO:0016831">
    <property type="term" value="F:carboxy-lyase activity"/>
    <property type="evidence" value="ECO:0007669"/>
    <property type="project" value="InterPro"/>
</dbReference>
<dbReference type="GO" id="GO:0016787">
    <property type="term" value="F:hydrolase activity"/>
    <property type="evidence" value="ECO:0007669"/>
    <property type="project" value="UniProtKB-KW"/>
</dbReference>